<protein>
    <submittedName>
        <fullName evidence="1">Uncharacterized protein</fullName>
    </submittedName>
</protein>
<organism evidence="1 2">
    <name type="scientific">Pontibacter ramchanderi</name>
    <dbReference type="NCBI Taxonomy" id="1179743"/>
    <lineage>
        <taxon>Bacteria</taxon>
        <taxon>Pseudomonadati</taxon>
        <taxon>Bacteroidota</taxon>
        <taxon>Cytophagia</taxon>
        <taxon>Cytophagales</taxon>
        <taxon>Hymenobacteraceae</taxon>
        <taxon>Pontibacter</taxon>
    </lineage>
</organism>
<sequence length="345" mass="37530">MKTINTKTLSMAMASLFLLSCEQQKDLETIEPMEISQQDNLVGYDPSTCNLVQEMGTGALPRNVNLIEEDGLIMTVTAQRRGHNGKYLPVTQGLLLDPRDPATDLVNPFDAQMLGMFGGILTVPDETGTKANRDGGRVIMDFAPVGVVTMKTMVFTDVATEDKGSKVELYSRNGQLLHQREIPTGAKNSAIIVSFGNIPGVAKAIVTFGDERSKVGSGAIARLQLCVDGQGRYDETRYRAVHTLWLEYTGEQPANVTVKSVQGENSGSVLLEAKGMKPGTAFKLAGSQANPLVNPLGELLEIRTQRGEKQLIPVNADHNASIKKQYGSFRVIEARCSDYPLKLEE</sequence>
<keyword evidence="2" id="KW-1185">Reference proteome</keyword>
<accession>A0A2N3UCZ5</accession>
<dbReference type="AlphaFoldDB" id="A0A2N3UCZ5"/>
<dbReference type="PROSITE" id="PS51257">
    <property type="entry name" value="PROKAR_LIPOPROTEIN"/>
    <property type="match status" value="1"/>
</dbReference>
<proteinExistence type="predicted"/>
<dbReference type="OrthoDB" id="848240at2"/>
<dbReference type="RefSeq" id="WP_101444503.1">
    <property type="nucleotide sequence ID" value="NZ_PJMU01000002.1"/>
</dbReference>
<dbReference type="EMBL" id="PJMU01000002">
    <property type="protein sequence ID" value="PKV67246.1"/>
    <property type="molecule type" value="Genomic_DNA"/>
</dbReference>
<name>A0A2N3UCZ5_9BACT</name>
<reference evidence="1 2" key="1">
    <citation type="submission" date="2017-12" db="EMBL/GenBank/DDBJ databases">
        <title>Genomic Encyclopedia of Type Strains, Phase III (KMG-III): the genomes of soil and plant-associated and newly described type strains.</title>
        <authorList>
            <person name="Whitman W."/>
        </authorList>
    </citation>
    <scope>NUCLEOTIDE SEQUENCE [LARGE SCALE GENOMIC DNA]</scope>
    <source>
        <strain evidence="1 2">LP43</strain>
    </source>
</reference>
<evidence type="ECO:0000313" key="2">
    <source>
        <dbReference type="Proteomes" id="UP000233782"/>
    </source>
</evidence>
<comment type="caution">
    <text evidence="1">The sequence shown here is derived from an EMBL/GenBank/DDBJ whole genome shotgun (WGS) entry which is preliminary data.</text>
</comment>
<dbReference type="Proteomes" id="UP000233782">
    <property type="component" value="Unassembled WGS sequence"/>
</dbReference>
<evidence type="ECO:0000313" key="1">
    <source>
        <dbReference type="EMBL" id="PKV67246.1"/>
    </source>
</evidence>
<gene>
    <name evidence="1" type="ORF">BD749_2388</name>
</gene>